<keyword evidence="2" id="KW-1185">Reference proteome</keyword>
<evidence type="ECO:0000313" key="1">
    <source>
        <dbReference type="EMBL" id="GBN48294.1"/>
    </source>
</evidence>
<gene>
    <name evidence="1" type="ORF">AVEN_9109_1</name>
</gene>
<name>A0A4Y2PA75_ARAVE</name>
<protein>
    <submittedName>
        <fullName evidence="1">Uncharacterized protein</fullName>
    </submittedName>
</protein>
<dbReference type="AlphaFoldDB" id="A0A4Y2PA75"/>
<organism evidence="1 2">
    <name type="scientific">Araneus ventricosus</name>
    <name type="common">Orbweaver spider</name>
    <name type="synonym">Epeira ventricosa</name>
    <dbReference type="NCBI Taxonomy" id="182803"/>
    <lineage>
        <taxon>Eukaryota</taxon>
        <taxon>Metazoa</taxon>
        <taxon>Ecdysozoa</taxon>
        <taxon>Arthropoda</taxon>
        <taxon>Chelicerata</taxon>
        <taxon>Arachnida</taxon>
        <taxon>Araneae</taxon>
        <taxon>Araneomorphae</taxon>
        <taxon>Entelegynae</taxon>
        <taxon>Araneoidea</taxon>
        <taxon>Araneidae</taxon>
        <taxon>Araneus</taxon>
    </lineage>
</organism>
<dbReference type="Proteomes" id="UP000499080">
    <property type="component" value="Unassembled WGS sequence"/>
</dbReference>
<reference evidence="1 2" key="1">
    <citation type="journal article" date="2019" name="Sci. Rep.">
        <title>Orb-weaving spider Araneus ventricosus genome elucidates the spidroin gene catalogue.</title>
        <authorList>
            <person name="Kono N."/>
            <person name="Nakamura H."/>
            <person name="Ohtoshi R."/>
            <person name="Moran D.A.P."/>
            <person name="Shinohara A."/>
            <person name="Yoshida Y."/>
            <person name="Fujiwara M."/>
            <person name="Mori M."/>
            <person name="Tomita M."/>
            <person name="Arakawa K."/>
        </authorList>
    </citation>
    <scope>NUCLEOTIDE SEQUENCE [LARGE SCALE GENOMIC DNA]</scope>
</reference>
<sequence length="167" mass="20661">MSSTFVRHTPFSTENEKILLRCTFSMEKKLVRFPQYQPLHRFRQFLFHVKAYDLWICHQWSPANQHPPFLRKIEKILLHCTFSMEEELLRFLQPQPLHLFRQFLFHVKAYDLWICHQWLPVNQHPPFWRKTEKILLHCTFSMEEKLLRFPQPRPMDRVRQLLFNMTV</sequence>
<dbReference type="EMBL" id="BGPR01010848">
    <property type="protein sequence ID" value="GBN48294.1"/>
    <property type="molecule type" value="Genomic_DNA"/>
</dbReference>
<accession>A0A4Y2PA75</accession>
<evidence type="ECO:0000313" key="2">
    <source>
        <dbReference type="Proteomes" id="UP000499080"/>
    </source>
</evidence>
<comment type="caution">
    <text evidence="1">The sequence shown here is derived from an EMBL/GenBank/DDBJ whole genome shotgun (WGS) entry which is preliminary data.</text>
</comment>
<proteinExistence type="predicted"/>